<evidence type="ECO:0000259" key="1">
    <source>
        <dbReference type="Pfam" id="PF13751"/>
    </source>
</evidence>
<dbReference type="EMBL" id="NUEQ01000011">
    <property type="protein sequence ID" value="PEJ35903.1"/>
    <property type="molecule type" value="Genomic_DNA"/>
</dbReference>
<accession>A0AAX0RSH8</accession>
<dbReference type="InterPro" id="IPR025668">
    <property type="entry name" value="Tnp_DDE_dom"/>
</dbReference>
<dbReference type="AlphaFoldDB" id="A0AAX0RSH8"/>
<dbReference type="PANTHER" id="PTHR33408">
    <property type="entry name" value="TRANSPOSASE"/>
    <property type="match status" value="1"/>
</dbReference>
<evidence type="ECO:0000313" key="2">
    <source>
        <dbReference type="EMBL" id="PEJ35903.1"/>
    </source>
</evidence>
<gene>
    <name evidence="2" type="ORF">CN689_05430</name>
</gene>
<proteinExistence type="predicted"/>
<protein>
    <recommendedName>
        <fullName evidence="1">Transposase DDE domain-containing protein</fullName>
    </recommendedName>
</protein>
<name>A0AAX0RSH8_9BACI</name>
<dbReference type="Pfam" id="PF13751">
    <property type="entry name" value="DDE_Tnp_1_6"/>
    <property type="match status" value="1"/>
</dbReference>
<sequence>MFLSGKAIQSGSCSWMVFRAFNDSSYSGKDNLTYLQKEKIKAYIPLNPSVYGTREEDSFRYDKEKDQVQCPAGQWTTRKARTGKKNTGTNQVMTYYFDIHLCQTCPLREGCYKGGKSKTYSISIKSEEHKRQMKFLESDDYKERKKVRFRIEHKNAEMKRVHGLTRAKYRGLFAMRIQTCLTAFTVHVKRMIKLQEASQ</sequence>
<dbReference type="Proteomes" id="UP000220106">
    <property type="component" value="Unassembled WGS sequence"/>
</dbReference>
<evidence type="ECO:0000313" key="3">
    <source>
        <dbReference type="Proteomes" id="UP000220106"/>
    </source>
</evidence>
<reference evidence="2 3" key="1">
    <citation type="submission" date="2017-09" db="EMBL/GenBank/DDBJ databases">
        <title>Large-scale bioinformatics analysis of Bacillus genomes uncovers conserved roles of natural products in bacterial physiology.</title>
        <authorList>
            <consortium name="Agbiome Team Llc"/>
            <person name="Bleich R.M."/>
            <person name="Kirk G.J."/>
            <person name="Santa Maria K.C."/>
            <person name="Allen S.E."/>
            <person name="Farag S."/>
            <person name="Shank E.A."/>
            <person name="Bowers A."/>
        </authorList>
    </citation>
    <scope>NUCLEOTIDE SEQUENCE [LARGE SCALE GENOMIC DNA]</scope>
    <source>
        <strain evidence="2 3">AFS003229</strain>
    </source>
</reference>
<dbReference type="RefSeq" id="WP_098175152.1">
    <property type="nucleotide sequence ID" value="NZ_JBHJQV010000085.1"/>
</dbReference>
<comment type="caution">
    <text evidence="2">The sequence shown here is derived from an EMBL/GenBank/DDBJ whole genome shotgun (WGS) entry which is preliminary data.</text>
</comment>
<organism evidence="2 3">
    <name type="scientific">Peribacillus butanolivorans</name>
    <dbReference type="NCBI Taxonomy" id="421767"/>
    <lineage>
        <taxon>Bacteria</taxon>
        <taxon>Bacillati</taxon>
        <taxon>Bacillota</taxon>
        <taxon>Bacilli</taxon>
        <taxon>Bacillales</taxon>
        <taxon>Bacillaceae</taxon>
        <taxon>Peribacillus</taxon>
    </lineage>
</organism>
<feature type="domain" description="Transposase DDE" evidence="1">
    <location>
        <begin position="70"/>
        <end position="192"/>
    </location>
</feature>
<dbReference type="PANTHER" id="PTHR33408:SF2">
    <property type="entry name" value="TRANSPOSASE DDE DOMAIN-CONTAINING PROTEIN"/>
    <property type="match status" value="1"/>
</dbReference>